<dbReference type="Gene3D" id="1.10.150.20">
    <property type="entry name" value="5' to 3' exonuclease, C-terminal subdomain"/>
    <property type="match status" value="1"/>
</dbReference>
<proteinExistence type="predicted"/>
<dbReference type="InterPro" id="IPR036388">
    <property type="entry name" value="WH-like_DNA-bd_sf"/>
</dbReference>
<sequence length="1079" mass="122549">MAGIRIADILQSEYSDFLEFCLNADKKYRSELVGADYVAFRSQYGISRERIAQLRRLIESHEATSDPAHLANDDSVVPKTSDINDDNGCTADNNVPSINSAAVTETSEDSDGNLDFQQNEVVTTELMPSYQSTEVDDIELELGTNSTPIASRFSCESELPLYQFFSVSCEPYINMPLLESDIGVRAYNSLRIGRKKDGSTVSCKTVGDVLRLSPLQLSNYKNMGRLSIERIISALDPIVHCENGKHEMECFATNLPVSADCRKQVLAMLYDESYDTSGFSDTETAAFSEYMSACEIIGKEMALATVNGSRAIVDVMQMLRDFYEEPLKLYERKVRFDHAVCSLPIEIKKLPVEPFIFAYRASVATNKSGFNISLDSEATVLDFVHAIRSDVGDTEAALNFAIPFVKWLKFDITALCQPMRDCLEKQRDNAQFVFKQRMLGETLEAVGSTMGVTRERIRQIEKKIARIITHSYDAQKKDHDILTTIYALRGGDTVLRYDEIAAQVGDADAQMIWYLAKKDLINCEMYHFSHQSNAVVFGDASEHVALSSLLAELPAFIEKSEMPHYIADLVEKHGVAEELLRMQLRSTYKRDGMFYHRGRLTVVFMCDYILRTRFPNGYKIADESDHKRFMSYLAEVFENKGKITARALDAKIGQIGVLIDRGKYIHPSYIDVDKKIIDDINAYIENSPRVVLTYTELFDTFSDRFSGTQINNKYCLQGALKLLGCPFVMRKDYITKESDVNLASEFEHFVEQSGRVHKSVLLEEFNGLSEINIGFFCQRLSTIVVLDGGYYMHASQLNINEDDFNEQRKFLLTACSDTPASTRVLYNEYMMRFTDFMIRNNIESQGNLFGVLQYMFRNEFFFSRPYISLSDDIDLTHHGVLLQHLSGVDSIEIEDLTDICEKNGIHFLSVRTLMESIEPDFIRVGKTMLMRKELTGVDDDIVLDTAQQIKEMLHVRGGYCASKNIDDFSWFPELNVPWNAYLLESVSALAGDLLTVLRINTSTIYTPVDIYIGDEFVDEDTNSLIVRLLVKESQLEPFASKEDVFYWLQEQGLCNAKLPSFLETEGHLFYDESGKLQVQ</sequence>
<organism evidence="2">
    <name type="scientific">bioreactor metagenome</name>
    <dbReference type="NCBI Taxonomy" id="1076179"/>
    <lineage>
        <taxon>unclassified sequences</taxon>
        <taxon>metagenomes</taxon>
        <taxon>ecological metagenomes</taxon>
    </lineage>
</organism>
<dbReference type="Gene3D" id="1.10.10.10">
    <property type="entry name" value="Winged helix-like DNA-binding domain superfamily/Winged helix DNA-binding domain"/>
    <property type="match status" value="1"/>
</dbReference>
<dbReference type="SUPFAM" id="SSF88659">
    <property type="entry name" value="Sigma3 and sigma4 domains of RNA polymerase sigma factors"/>
    <property type="match status" value="1"/>
</dbReference>
<dbReference type="InterPro" id="IPR013324">
    <property type="entry name" value="RNA_pol_sigma_r3/r4-like"/>
</dbReference>
<comment type="caution">
    <text evidence="2">The sequence shown here is derived from an EMBL/GenBank/DDBJ whole genome shotgun (WGS) entry which is preliminary data.</text>
</comment>
<gene>
    <name evidence="2" type="ORF">SDC9_61196</name>
</gene>
<evidence type="ECO:0000313" key="2">
    <source>
        <dbReference type="EMBL" id="MPM14832.1"/>
    </source>
</evidence>
<dbReference type="AlphaFoldDB" id="A0A644XF47"/>
<name>A0A644XF47_9ZZZZ</name>
<reference evidence="2" key="1">
    <citation type="submission" date="2019-08" db="EMBL/GenBank/DDBJ databases">
        <authorList>
            <person name="Kucharzyk K."/>
            <person name="Murdoch R.W."/>
            <person name="Higgins S."/>
            <person name="Loffler F."/>
        </authorList>
    </citation>
    <scope>NUCLEOTIDE SEQUENCE</scope>
</reference>
<evidence type="ECO:0000256" key="1">
    <source>
        <dbReference type="SAM" id="MobiDB-lite"/>
    </source>
</evidence>
<protein>
    <submittedName>
        <fullName evidence="2">Uncharacterized protein</fullName>
    </submittedName>
</protein>
<accession>A0A644XF47</accession>
<feature type="region of interest" description="Disordered" evidence="1">
    <location>
        <begin position="65"/>
        <end position="96"/>
    </location>
</feature>
<dbReference type="EMBL" id="VSSQ01002345">
    <property type="protein sequence ID" value="MPM14832.1"/>
    <property type="molecule type" value="Genomic_DNA"/>
</dbReference>